<reference evidence="4" key="1">
    <citation type="submission" date="2015-01" db="EMBL/GenBank/DDBJ databases">
        <authorList>
            <person name="Durling Mikael"/>
        </authorList>
    </citation>
    <scope>NUCLEOTIDE SEQUENCE</scope>
</reference>
<dbReference type="PANTHER" id="PTHR42748">
    <property type="entry name" value="NITROGEN METABOLITE REPRESSION PROTEIN NMRA FAMILY MEMBER"/>
    <property type="match status" value="1"/>
</dbReference>
<dbReference type="AlphaFoldDB" id="A0A0B7KQI0"/>
<protein>
    <recommendedName>
        <fullName evidence="3">NmrA-like domain-containing protein</fullName>
    </recommendedName>
</protein>
<evidence type="ECO:0000256" key="1">
    <source>
        <dbReference type="ARBA" id="ARBA00006328"/>
    </source>
</evidence>
<evidence type="ECO:0000259" key="3">
    <source>
        <dbReference type="Pfam" id="PF05368"/>
    </source>
</evidence>
<organism evidence="4">
    <name type="scientific">Bionectria ochroleuca</name>
    <name type="common">Gliocladium roseum</name>
    <dbReference type="NCBI Taxonomy" id="29856"/>
    <lineage>
        <taxon>Eukaryota</taxon>
        <taxon>Fungi</taxon>
        <taxon>Dikarya</taxon>
        <taxon>Ascomycota</taxon>
        <taxon>Pezizomycotina</taxon>
        <taxon>Sordariomycetes</taxon>
        <taxon>Hypocreomycetidae</taxon>
        <taxon>Hypocreales</taxon>
        <taxon>Bionectriaceae</taxon>
        <taxon>Clonostachys</taxon>
    </lineage>
</organism>
<keyword evidence="2" id="KW-0521">NADP</keyword>
<dbReference type="InterPro" id="IPR008030">
    <property type="entry name" value="NmrA-like"/>
</dbReference>
<feature type="domain" description="NmrA-like" evidence="3">
    <location>
        <begin position="3"/>
        <end position="317"/>
    </location>
</feature>
<dbReference type="PANTHER" id="PTHR42748:SF28">
    <property type="entry name" value="NMRA-LIKE DOMAIN-CONTAINING PROTEIN"/>
    <property type="match status" value="1"/>
</dbReference>
<proteinExistence type="inferred from homology"/>
<evidence type="ECO:0000256" key="2">
    <source>
        <dbReference type="ARBA" id="ARBA00022857"/>
    </source>
</evidence>
<dbReference type="EMBL" id="CDPU01000133">
    <property type="protein sequence ID" value="CEO57722.1"/>
    <property type="molecule type" value="Genomic_DNA"/>
</dbReference>
<dbReference type="SUPFAM" id="SSF51735">
    <property type="entry name" value="NAD(P)-binding Rossmann-fold domains"/>
    <property type="match status" value="1"/>
</dbReference>
<dbReference type="InterPro" id="IPR036291">
    <property type="entry name" value="NAD(P)-bd_dom_sf"/>
</dbReference>
<accession>A0A0B7KQI0</accession>
<evidence type="ECO:0000313" key="4">
    <source>
        <dbReference type="EMBL" id="CEO57722.1"/>
    </source>
</evidence>
<name>A0A0B7KQI0_BIOOC</name>
<dbReference type="Gene3D" id="3.40.50.720">
    <property type="entry name" value="NAD(P)-binding Rossmann-like Domain"/>
    <property type="match status" value="1"/>
</dbReference>
<comment type="similarity">
    <text evidence="1">Belongs to the NmrA-type oxidoreductase family.</text>
</comment>
<sequence>MSIITVLGATGSQGGSVVTTLYGNPSWKVRAVTRNPESDAAKKLIAMGVEVVAGDADDEASLIKAFGGTTAIFALTNFDWYLGQYTPYGTLLLTVASRNIVMQRGQCVAGQIEKQQQMNIANAASKIPTLKHYIMSSLPPAKISSHGRLPVPHFDFKHEAYQHIQGNLPSLAAKMTRIWVGWYPSNMAFSPLMKLIPVNQSGAYIWIQPSKEDAILPIAGDVQHNVGVVVEGILEAGAKAFNKVAIVITDYIKISDAVRVWESVSGSRAVYVGVPDSTIETIWGVGGLEIAAQLRWSEEFPDWHRVEPGHVISLEELGVVSRLRGFKQALESVKASLT</sequence>
<dbReference type="Gene3D" id="3.90.25.10">
    <property type="entry name" value="UDP-galactose 4-epimerase, domain 1"/>
    <property type="match status" value="1"/>
</dbReference>
<dbReference type="InterPro" id="IPR051164">
    <property type="entry name" value="NmrA-like_oxidored"/>
</dbReference>
<gene>
    <name evidence="4" type="ORF">BN869_000013780_1</name>
</gene>
<dbReference type="GO" id="GO:0005634">
    <property type="term" value="C:nucleus"/>
    <property type="evidence" value="ECO:0007669"/>
    <property type="project" value="TreeGrafter"/>
</dbReference>
<dbReference type="Pfam" id="PF05368">
    <property type="entry name" value="NmrA"/>
    <property type="match status" value="1"/>
</dbReference>